<reference evidence="2" key="1">
    <citation type="journal article" date="2023" name="Mol. Ecol. Resour.">
        <title>Chromosome-level genome assembly of a triploid poplar Populus alba 'Berolinensis'.</title>
        <authorList>
            <person name="Chen S."/>
            <person name="Yu Y."/>
            <person name="Wang X."/>
            <person name="Wang S."/>
            <person name="Zhang T."/>
            <person name="Zhou Y."/>
            <person name="He R."/>
            <person name="Meng N."/>
            <person name="Wang Y."/>
            <person name="Liu W."/>
            <person name="Liu Z."/>
            <person name="Liu J."/>
            <person name="Guo Q."/>
            <person name="Huang H."/>
            <person name="Sederoff R.R."/>
            <person name="Wang G."/>
            <person name="Qu G."/>
            <person name="Chen S."/>
        </authorList>
    </citation>
    <scope>NUCLEOTIDE SEQUENCE</scope>
    <source>
        <strain evidence="2">SC-2020</strain>
    </source>
</reference>
<protein>
    <submittedName>
        <fullName evidence="2">Uncharacterized protein</fullName>
    </submittedName>
</protein>
<dbReference type="AlphaFoldDB" id="A0AAD6PQK1"/>
<sequence length="52" mass="5683">MQSKAYKWQMQQFIFKAGKKERNGMSESLIPPSSSSREASSSTTASTASIPV</sequence>
<comment type="caution">
    <text evidence="2">The sequence shown here is derived from an EMBL/GenBank/DDBJ whole genome shotgun (WGS) entry which is preliminary data.</text>
</comment>
<dbReference type="Proteomes" id="UP001164929">
    <property type="component" value="Chromosome 19"/>
</dbReference>
<evidence type="ECO:0000313" key="2">
    <source>
        <dbReference type="EMBL" id="KAJ6952853.1"/>
    </source>
</evidence>
<gene>
    <name evidence="2" type="ORF">NC653_041867</name>
</gene>
<keyword evidence="3" id="KW-1185">Reference proteome</keyword>
<feature type="compositionally biased region" description="Low complexity" evidence="1">
    <location>
        <begin position="26"/>
        <end position="52"/>
    </location>
</feature>
<organism evidence="2 3">
    <name type="scientific">Populus alba x Populus x berolinensis</name>
    <dbReference type="NCBI Taxonomy" id="444605"/>
    <lineage>
        <taxon>Eukaryota</taxon>
        <taxon>Viridiplantae</taxon>
        <taxon>Streptophyta</taxon>
        <taxon>Embryophyta</taxon>
        <taxon>Tracheophyta</taxon>
        <taxon>Spermatophyta</taxon>
        <taxon>Magnoliopsida</taxon>
        <taxon>eudicotyledons</taxon>
        <taxon>Gunneridae</taxon>
        <taxon>Pentapetalae</taxon>
        <taxon>rosids</taxon>
        <taxon>fabids</taxon>
        <taxon>Malpighiales</taxon>
        <taxon>Salicaceae</taxon>
        <taxon>Saliceae</taxon>
        <taxon>Populus</taxon>
    </lineage>
</organism>
<evidence type="ECO:0000256" key="1">
    <source>
        <dbReference type="SAM" id="MobiDB-lite"/>
    </source>
</evidence>
<proteinExistence type="predicted"/>
<dbReference type="EMBL" id="JAQIZT010000019">
    <property type="protein sequence ID" value="KAJ6952853.1"/>
    <property type="molecule type" value="Genomic_DNA"/>
</dbReference>
<accession>A0AAD6PQK1</accession>
<evidence type="ECO:0000313" key="3">
    <source>
        <dbReference type="Proteomes" id="UP001164929"/>
    </source>
</evidence>
<name>A0AAD6PQK1_9ROSI</name>
<feature type="region of interest" description="Disordered" evidence="1">
    <location>
        <begin position="19"/>
        <end position="52"/>
    </location>
</feature>